<dbReference type="PROSITE" id="PS51257">
    <property type="entry name" value="PROKAR_LIPOPROTEIN"/>
    <property type="match status" value="1"/>
</dbReference>
<evidence type="ECO:0008006" key="4">
    <source>
        <dbReference type="Google" id="ProtNLM"/>
    </source>
</evidence>
<dbReference type="RefSeq" id="WP_081153482.1">
    <property type="nucleotide sequence ID" value="NZ_LVYD01000065.1"/>
</dbReference>
<dbReference type="GO" id="GO:0009055">
    <property type="term" value="F:electron transfer activity"/>
    <property type="evidence" value="ECO:0007669"/>
    <property type="project" value="InterPro"/>
</dbReference>
<feature type="chain" id="PRO_5012709338" description="Cytochrome c domain-containing protein" evidence="1">
    <location>
        <begin position="21"/>
        <end position="87"/>
    </location>
</feature>
<organism evidence="2 3">
    <name type="scientific">Niastella vici</name>
    <dbReference type="NCBI Taxonomy" id="1703345"/>
    <lineage>
        <taxon>Bacteria</taxon>
        <taxon>Pseudomonadati</taxon>
        <taxon>Bacteroidota</taxon>
        <taxon>Chitinophagia</taxon>
        <taxon>Chitinophagales</taxon>
        <taxon>Chitinophagaceae</taxon>
        <taxon>Niastella</taxon>
    </lineage>
</organism>
<dbReference type="GO" id="GO:0020037">
    <property type="term" value="F:heme binding"/>
    <property type="evidence" value="ECO:0007669"/>
    <property type="project" value="InterPro"/>
</dbReference>
<keyword evidence="3" id="KW-1185">Reference proteome</keyword>
<evidence type="ECO:0000313" key="2">
    <source>
        <dbReference type="EMBL" id="OQP60156.1"/>
    </source>
</evidence>
<dbReference type="SUPFAM" id="SSF46626">
    <property type="entry name" value="Cytochrome c"/>
    <property type="match status" value="1"/>
</dbReference>
<evidence type="ECO:0000256" key="1">
    <source>
        <dbReference type="SAM" id="SignalP"/>
    </source>
</evidence>
<protein>
    <recommendedName>
        <fullName evidence="4">Cytochrome c domain-containing protein</fullName>
    </recommendedName>
</protein>
<dbReference type="AlphaFoldDB" id="A0A1V9FPH6"/>
<dbReference type="InterPro" id="IPR036909">
    <property type="entry name" value="Cyt_c-like_dom_sf"/>
</dbReference>
<dbReference type="EMBL" id="LVYD01000065">
    <property type="protein sequence ID" value="OQP60156.1"/>
    <property type="molecule type" value="Genomic_DNA"/>
</dbReference>
<feature type="signal peptide" evidence="1">
    <location>
        <begin position="1"/>
        <end position="20"/>
    </location>
</feature>
<accession>A0A1V9FPH6</accession>
<dbReference type="STRING" id="1703345.A3860_34310"/>
<comment type="caution">
    <text evidence="2">The sequence shown here is derived from an EMBL/GenBank/DDBJ whole genome shotgun (WGS) entry which is preliminary data.</text>
</comment>
<dbReference type="Proteomes" id="UP000192796">
    <property type="component" value="Unassembled WGS sequence"/>
</dbReference>
<name>A0A1V9FPH6_9BACT</name>
<gene>
    <name evidence="2" type="ORF">A3860_34310</name>
</gene>
<reference evidence="2 3" key="1">
    <citation type="submission" date="2016-03" db="EMBL/GenBank/DDBJ databases">
        <title>Niastella vici sp. nov., isolated from farmland soil.</title>
        <authorList>
            <person name="Chen L."/>
            <person name="Wang D."/>
            <person name="Yang S."/>
            <person name="Wang G."/>
        </authorList>
    </citation>
    <scope>NUCLEOTIDE SEQUENCE [LARGE SCALE GENOMIC DNA]</scope>
    <source>
        <strain evidence="2 3">DJ57</strain>
    </source>
</reference>
<evidence type="ECO:0000313" key="3">
    <source>
        <dbReference type="Proteomes" id="UP000192796"/>
    </source>
</evidence>
<sequence length="87" mass="9971">MKRKIIITASLLVATLIVIIQSCVSTKVTDKSGNQLWSENCQRCHNTPPSSAFTNIQWEIVNTHMKQRAMLTDEEYKKILDFMQQGD</sequence>
<proteinExistence type="predicted"/>
<dbReference type="OrthoDB" id="679921at2"/>
<keyword evidence="1" id="KW-0732">Signal</keyword>